<sequence length="263" mass="29752">MIFYFSGTGNSLYTAKSIALHNNEELVSISAAVNTGNEWFEYSLKDNERIGFVFPIYAWGPPKLVLEFIGKLKLNQYRDNYIFSVATCGGNIGNTMKIMDGRLKKKGMHLNGRFSIKMPNNYILMGDVDSEKVEKEKRLAAEETLKRINPTIEQRTSGEFGLDKGFFSWLLTGVVNPMFNKNAMNTAKFYVNDHCTGCGICEKVCNCNTIHLVNKKPQWGKRCAQCLACIHYCPSKAIQYGNGTEKKGRYTHPQISIHEISMK</sequence>
<dbReference type="PROSITE" id="PS00198">
    <property type="entry name" value="4FE4S_FER_1"/>
    <property type="match status" value="1"/>
</dbReference>
<evidence type="ECO:0000313" key="5">
    <source>
        <dbReference type="EMBL" id="AIQ12209.1"/>
    </source>
</evidence>
<feature type="domain" description="4Fe-4S ferredoxin-type" evidence="4">
    <location>
        <begin position="221"/>
        <end position="243"/>
    </location>
</feature>
<keyword evidence="2" id="KW-0408">Iron</keyword>
<proteinExistence type="predicted"/>
<keyword evidence="1" id="KW-0479">Metal-binding</keyword>
<organism evidence="5 6">
    <name type="scientific">Paenibacillus durus</name>
    <name type="common">Paenibacillus azotofixans</name>
    <dbReference type="NCBI Taxonomy" id="44251"/>
    <lineage>
        <taxon>Bacteria</taxon>
        <taxon>Bacillati</taxon>
        <taxon>Bacillota</taxon>
        <taxon>Bacilli</taxon>
        <taxon>Bacillales</taxon>
        <taxon>Paenibacillaceae</taxon>
        <taxon>Paenibacillus</taxon>
    </lineage>
</organism>
<evidence type="ECO:0000256" key="3">
    <source>
        <dbReference type="ARBA" id="ARBA00023014"/>
    </source>
</evidence>
<reference evidence="5 6" key="1">
    <citation type="submission" date="2014-08" db="EMBL/GenBank/DDBJ databases">
        <title>Comparative genomics of the Paenibacillus odorifer group.</title>
        <authorList>
            <person name="den Bakker H.C."/>
            <person name="Tsai Y.-C."/>
            <person name="Martin N."/>
            <person name="Korlach J."/>
            <person name="Wiedmann M."/>
        </authorList>
    </citation>
    <scope>NUCLEOTIDE SEQUENCE [LARGE SCALE GENOMIC DNA]</scope>
    <source>
        <strain evidence="5 6">DSM 1735</strain>
    </source>
</reference>
<dbReference type="InterPro" id="IPR029039">
    <property type="entry name" value="Flavoprotein-like_sf"/>
</dbReference>
<name>A0A089IT71_PAEDU</name>
<protein>
    <submittedName>
        <fullName evidence="5">4Fe-4S ferredoxin</fullName>
    </submittedName>
</protein>
<keyword evidence="6" id="KW-1185">Reference proteome</keyword>
<dbReference type="PROSITE" id="PS51379">
    <property type="entry name" value="4FE4S_FER_2"/>
    <property type="match status" value="2"/>
</dbReference>
<dbReference type="InterPro" id="IPR017900">
    <property type="entry name" value="4Fe4S_Fe_S_CS"/>
</dbReference>
<dbReference type="SUPFAM" id="SSF54862">
    <property type="entry name" value="4Fe-4S ferredoxins"/>
    <property type="match status" value="1"/>
</dbReference>
<dbReference type="STRING" id="44251.PDUR_09955"/>
<evidence type="ECO:0000256" key="2">
    <source>
        <dbReference type="ARBA" id="ARBA00023004"/>
    </source>
</evidence>
<dbReference type="GO" id="GO:0046872">
    <property type="term" value="F:metal ion binding"/>
    <property type="evidence" value="ECO:0007669"/>
    <property type="project" value="UniProtKB-KW"/>
</dbReference>
<evidence type="ECO:0000259" key="4">
    <source>
        <dbReference type="PROSITE" id="PS51379"/>
    </source>
</evidence>
<dbReference type="Proteomes" id="UP000029409">
    <property type="component" value="Chromosome"/>
</dbReference>
<accession>A0A089IT71</accession>
<dbReference type="OrthoDB" id="9804603at2"/>
<dbReference type="EMBL" id="CP009288">
    <property type="protein sequence ID" value="AIQ12209.1"/>
    <property type="molecule type" value="Genomic_DNA"/>
</dbReference>
<gene>
    <name evidence="5" type="ORF">PDUR_09955</name>
</gene>
<dbReference type="InterPro" id="IPR047964">
    <property type="entry name" value="EFR1-like"/>
</dbReference>
<keyword evidence="3" id="KW-0411">Iron-sulfur</keyword>
<evidence type="ECO:0000256" key="1">
    <source>
        <dbReference type="ARBA" id="ARBA00022723"/>
    </source>
</evidence>
<dbReference type="eggNOG" id="COG1143">
    <property type="taxonomic scope" value="Bacteria"/>
</dbReference>
<dbReference type="Gene3D" id="3.30.70.20">
    <property type="match status" value="1"/>
</dbReference>
<dbReference type="RefSeq" id="WP_042206069.1">
    <property type="nucleotide sequence ID" value="NZ_CP009288.1"/>
</dbReference>
<dbReference type="AlphaFoldDB" id="A0A089IT71"/>
<dbReference type="NCBIfam" id="NF038196">
    <property type="entry name" value="ferrodoxin_EFR1"/>
    <property type="match status" value="1"/>
</dbReference>
<dbReference type="KEGG" id="pdu:PDUR_09955"/>
<dbReference type="SUPFAM" id="SSF52218">
    <property type="entry name" value="Flavoproteins"/>
    <property type="match status" value="1"/>
</dbReference>
<dbReference type="InterPro" id="IPR017896">
    <property type="entry name" value="4Fe4S_Fe-S-bd"/>
</dbReference>
<dbReference type="GO" id="GO:0051536">
    <property type="term" value="F:iron-sulfur cluster binding"/>
    <property type="evidence" value="ECO:0007669"/>
    <property type="project" value="UniProtKB-KW"/>
</dbReference>
<dbReference type="Gene3D" id="3.40.50.360">
    <property type="match status" value="1"/>
</dbReference>
<feature type="domain" description="4Fe-4S ferredoxin-type" evidence="4">
    <location>
        <begin position="187"/>
        <end position="215"/>
    </location>
</feature>
<evidence type="ECO:0000313" key="6">
    <source>
        <dbReference type="Proteomes" id="UP000029409"/>
    </source>
</evidence>